<dbReference type="Gene3D" id="3.90.780.10">
    <property type="entry name" value="5'-Nucleotidase, C-terminal domain"/>
    <property type="match status" value="1"/>
</dbReference>
<sequence>MIFKSEKIRKKTIRMNEKITLLHTNDIHSHFENWPKIRRYLIGTRKQLQHQGETVITVDLGDAMDRVHPLSEATNGKINIELMNTIDYDAVTIGNNEGIGNSHEQLDEMYKEATFPVILDNILNGRTRTRSEWVQTNKIITTSKGTKVGLLACTAPFEATYRMNDWIPLPVDDVLPALVKELRSKVDILVLMSHLGIDVDRAIANKYPEFDIILGSHTHHLLEQGEVVGQTLLCAAGKWGRYIGQVTLDIAQHKIIAKSAKVIMTADLPESSGDTVEIQQYQKTGEELLRKNKIALLPKDYPGSWIKRSPLMNVSLKAIQFVTQTEASILNGGLFLDDLHQGKLTAYDLHHILPHPMRIVKIRLNGYNLWRLIREMEKNRNHLRHAMVKGNGFRGKVFGELVYDGIDFDPLSKSVSWHGQVLDPGADYEFATVDNFIYCPFFPTLEIVGHPKYLGDRFLRDVVGDYFETKYPV</sequence>
<dbReference type="Pfam" id="PF02872">
    <property type="entry name" value="5_nucleotid_C"/>
    <property type="match status" value="1"/>
</dbReference>
<dbReference type="PANTHER" id="PTHR11575">
    <property type="entry name" value="5'-NUCLEOTIDASE-RELATED"/>
    <property type="match status" value="1"/>
</dbReference>
<evidence type="ECO:0000256" key="2">
    <source>
        <dbReference type="RuleBase" id="RU362119"/>
    </source>
</evidence>
<organism evidence="5 6">
    <name type="scientific">Liquorilactobacillus capillatus DSM 19910</name>
    <dbReference type="NCBI Taxonomy" id="1423731"/>
    <lineage>
        <taxon>Bacteria</taxon>
        <taxon>Bacillati</taxon>
        <taxon>Bacillota</taxon>
        <taxon>Bacilli</taxon>
        <taxon>Lactobacillales</taxon>
        <taxon>Lactobacillaceae</taxon>
        <taxon>Liquorilactobacillus</taxon>
    </lineage>
</organism>
<feature type="domain" description="5'-Nucleotidase C-terminal" evidence="4">
    <location>
        <begin position="305"/>
        <end position="432"/>
    </location>
</feature>
<evidence type="ECO:0000313" key="6">
    <source>
        <dbReference type="Proteomes" id="UP000051621"/>
    </source>
</evidence>
<evidence type="ECO:0000313" key="5">
    <source>
        <dbReference type="EMBL" id="KRL02726.1"/>
    </source>
</evidence>
<dbReference type="InterPro" id="IPR029052">
    <property type="entry name" value="Metallo-depent_PP-like"/>
</dbReference>
<evidence type="ECO:0000256" key="1">
    <source>
        <dbReference type="ARBA" id="ARBA00022729"/>
    </source>
</evidence>
<keyword evidence="1" id="KW-0732">Signal</keyword>
<dbReference type="PRINTS" id="PR01607">
    <property type="entry name" value="APYRASEFAMLY"/>
</dbReference>
<dbReference type="EMBL" id="AZEF01000010">
    <property type="protein sequence ID" value="KRL02726.1"/>
    <property type="molecule type" value="Genomic_DNA"/>
</dbReference>
<gene>
    <name evidence="5" type="ORF">FC81_GL000614</name>
</gene>
<dbReference type="GO" id="GO:0046872">
    <property type="term" value="F:metal ion binding"/>
    <property type="evidence" value="ECO:0007669"/>
    <property type="project" value="InterPro"/>
</dbReference>
<dbReference type="InterPro" id="IPR006179">
    <property type="entry name" value="5_nucleotidase/apyrase"/>
</dbReference>
<dbReference type="Proteomes" id="UP000051621">
    <property type="component" value="Unassembled WGS sequence"/>
</dbReference>
<dbReference type="SUPFAM" id="SSF55816">
    <property type="entry name" value="5'-nucleotidase (syn. UDP-sugar hydrolase), C-terminal domain"/>
    <property type="match status" value="1"/>
</dbReference>
<comment type="caution">
    <text evidence="5">The sequence shown here is derived from an EMBL/GenBank/DDBJ whole genome shotgun (WGS) entry which is preliminary data.</text>
</comment>
<dbReference type="SUPFAM" id="SSF56300">
    <property type="entry name" value="Metallo-dependent phosphatases"/>
    <property type="match status" value="1"/>
</dbReference>
<dbReference type="GO" id="GO:0008253">
    <property type="term" value="F:5'-nucleotidase activity"/>
    <property type="evidence" value="ECO:0007669"/>
    <property type="project" value="TreeGrafter"/>
</dbReference>
<accession>A0A0R1M3V6</accession>
<dbReference type="STRING" id="1423731.FC81_GL000614"/>
<dbReference type="GO" id="GO:0030288">
    <property type="term" value="C:outer membrane-bounded periplasmic space"/>
    <property type="evidence" value="ECO:0007669"/>
    <property type="project" value="TreeGrafter"/>
</dbReference>
<dbReference type="GO" id="GO:0000166">
    <property type="term" value="F:nucleotide binding"/>
    <property type="evidence" value="ECO:0007669"/>
    <property type="project" value="UniProtKB-KW"/>
</dbReference>
<proteinExistence type="inferred from homology"/>
<dbReference type="Pfam" id="PF00149">
    <property type="entry name" value="Metallophos"/>
    <property type="match status" value="1"/>
</dbReference>
<dbReference type="PROSITE" id="PS00785">
    <property type="entry name" value="5_NUCLEOTIDASE_1"/>
    <property type="match status" value="1"/>
</dbReference>
<dbReference type="InterPro" id="IPR011240">
    <property type="entry name" value="Pesterase_YunD"/>
</dbReference>
<comment type="similarity">
    <text evidence="2">Belongs to the 5'-nucleotidase family.</text>
</comment>
<dbReference type="GO" id="GO:0008768">
    <property type="term" value="F:UDP-sugar diphosphatase activity"/>
    <property type="evidence" value="ECO:0007669"/>
    <property type="project" value="TreeGrafter"/>
</dbReference>
<dbReference type="CDD" id="cd00845">
    <property type="entry name" value="MPP_UshA_N_like"/>
    <property type="match status" value="1"/>
</dbReference>
<name>A0A0R1M3V6_9LACO</name>
<dbReference type="AlphaFoldDB" id="A0A0R1M3V6"/>
<keyword evidence="6" id="KW-1185">Reference proteome</keyword>
<protein>
    <submittedName>
        <fullName evidence="5">Metallophosphoesterase</fullName>
    </submittedName>
</protein>
<dbReference type="InterPro" id="IPR006146">
    <property type="entry name" value="5'-Nucleotdase_CS"/>
</dbReference>
<dbReference type="InterPro" id="IPR004843">
    <property type="entry name" value="Calcineurin-like_PHP"/>
</dbReference>
<feature type="domain" description="Calcineurin-like phosphoesterase" evidence="3">
    <location>
        <begin position="20"/>
        <end position="220"/>
    </location>
</feature>
<evidence type="ECO:0000259" key="4">
    <source>
        <dbReference type="Pfam" id="PF02872"/>
    </source>
</evidence>
<reference evidence="5 6" key="1">
    <citation type="journal article" date="2015" name="Genome Announc.">
        <title>Expanding the biotechnology potential of lactobacilli through comparative genomics of 213 strains and associated genera.</title>
        <authorList>
            <person name="Sun Z."/>
            <person name="Harris H.M."/>
            <person name="McCann A."/>
            <person name="Guo C."/>
            <person name="Argimon S."/>
            <person name="Zhang W."/>
            <person name="Yang X."/>
            <person name="Jeffery I.B."/>
            <person name="Cooney J.C."/>
            <person name="Kagawa T.F."/>
            <person name="Liu W."/>
            <person name="Song Y."/>
            <person name="Salvetti E."/>
            <person name="Wrobel A."/>
            <person name="Rasinkangas P."/>
            <person name="Parkhill J."/>
            <person name="Rea M.C."/>
            <person name="O'Sullivan O."/>
            <person name="Ritari J."/>
            <person name="Douillard F.P."/>
            <person name="Paul Ross R."/>
            <person name="Yang R."/>
            <person name="Briner A.E."/>
            <person name="Felis G.E."/>
            <person name="de Vos W.M."/>
            <person name="Barrangou R."/>
            <person name="Klaenhammer T.R."/>
            <person name="Caufield P.W."/>
            <person name="Cui Y."/>
            <person name="Zhang H."/>
            <person name="O'Toole P.W."/>
        </authorList>
    </citation>
    <scope>NUCLEOTIDE SEQUENCE [LARGE SCALE GENOMIC DNA]</scope>
    <source>
        <strain evidence="5 6">DSM 19910</strain>
    </source>
</reference>
<dbReference type="InterPro" id="IPR036907">
    <property type="entry name" value="5'-Nucleotdase_C_sf"/>
</dbReference>
<keyword evidence="2" id="KW-0547">Nucleotide-binding</keyword>
<dbReference type="Gene3D" id="3.60.21.10">
    <property type="match status" value="1"/>
</dbReference>
<dbReference type="PANTHER" id="PTHR11575:SF23">
    <property type="entry name" value="5-NUCLEOTIDASE FAMILY PROTEIN"/>
    <property type="match status" value="1"/>
</dbReference>
<dbReference type="PIRSF" id="PIRSF036361">
    <property type="entry name" value="YunD"/>
    <property type="match status" value="1"/>
</dbReference>
<dbReference type="GO" id="GO:0009166">
    <property type="term" value="P:nucleotide catabolic process"/>
    <property type="evidence" value="ECO:0007669"/>
    <property type="project" value="InterPro"/>
</dbReference>
<keyword evidence="2" id="KW-0378">Hydrolase</keyword>
<evidence type="ECO:0000259" key="3">
    <source>
        <dbReference type="Pfam" id="PF00149"/>
    </source>
</evidence>
<dbReference type="PATRIC" id="fig|1423731.3.peg.628"/>
<dbReference type="InterPro" id="IPR008334">
    <property type="entry name" value="5'-Nucleotdase_C"/>
</dbReference>